<keyword evidence="4" id="KW-1185">Reference proteome</keyword>
<gene>
    <name evidence="3" type="ORF">BJ998_002580</name>
</gene>
<feature type="domain" description="Amidohydrolase-related" evidence="2">
    <location>
        <begin position="91"/>
        <end position="322"/>
    </location>
</feature>
<accession>A0A7W9NGD1</accession>
<dbReference type="Pfam" id="PF04909">
    <property type="entry name" value="Amidohydro_2"/>
    <property type="match status" value="1"/>
</dbReference>
<dbReference type="GO" id="GO:0001760">
    <property type="term" value="F:aminocarboxymuconate-semialdehyde decarboxylase activity"/>
    <property type="evidence" value="ECO:0007669"/>
    <property type="project" value="UniProtKB-EC"/>
</dbReference>
<keyword evidence="1 3" id="KW-0456">Lyase</keyword>
<evidence type="ECO:0000313" key="4">
    <source>
        <dbReference type="Proteomes" id="UP000585638"/>
    </source>
</evidence>
<dbReference type="RefSeq" id="WP_184861451.1">
    <property type="nucleotide sequence ID" value="NZ_BAAAWY010000053.1"/>
</dbReference>
<dbReference type="PANTHER" id="PTHR21240:SF28">
    <property type="entry name" value="ISO-OROTATE DECARBOXYLASE (EUROFUNG)"/>
    <property type="match status" value="1"/>
</dbReference>
<comment type="caution">
    <text evidence="3">The sequence shown here is derived from an EMBL/GenBank/DDBJ whole genome shotgun (WGS) entry which is preliminary data.</text>
</comment>
<evidence type="ECO:0000256" key="1">
    <source>
        <dbReference type="ARBA" id="ARBA00023239"/>
    </source>
</evidence>
<proteinExistence type="predicted"/>
<dbReference type="SUPFAM" id="SSF51556">
    <property type="entry name" value="Metallo-dependent hydrolases"/>
    <property type="match status" value="1"/>
</dbReference>
<dbReference type="AlphaFoldDB" id="A0A7W9NGD1"/>
<dbReference type="GO" id="GO:0019748">
    <property type="term" value="P:secondary metabolic process"/>
    <property type="evidence" value="ECO:0007669"/>
    <property type="project" value="TreeGrafter"/>
</dbReference>
<dbReference type="InterPro" id="IPR032465">
    <property type="entry name" value="ACMSD"/>
</dbReference>
<name>A0A7W9NGD1_9PSEU</name>
<sequence>MLDLHTHVVPAATPFLAELSTSDSRWARLHRGPETGDVVVAGKVFRTIRRVAWDLDHRRETALAAGCAGQLLSAMPELLAPWAPPGQGLAFARAFNDWLASELPSHGGFFTGLGVVPLADPDAAAALLGEIADAGLSGVELPATPPIAPLHTPAWSGFLDEAERLGLLLFVHAVGGPAAAHYPHPMAANGVLFPLSTGAAVGGLITTGALARRPGLRVLASHGGGSLITELPRIDFLRETTPELRELMPEPATASARRLWYDPLLFDTGLLRHLVATVGADRVVLGTDYPFMPVDPVAFLADPTLPDGLADAVRRTNPAALLAALGRTLKGAEPR</sequence>
<dbReference type="PANTHER" id="PTHR21240">
    <property type="entry name" value="2-AMINO-3-CARBOXYLMUCONATE-6-SEMIALDEHYDE DECARBOXYLASE"/>
    <property type="match status" value="1"/>
</dbReference>
<protein>
    <submittedName>
        <fullName evidence="3">Aminocarboxymuconate-semialdehyde decarboxylase</fullName>
        <ecNumber evidence="3">4.1.1.45</ecNumber>
    </submittedName>
</protein>
<dbReference type="InterPro" id="IPR006680">
    <property type="entry name" value="Amidohydro-rel"/>
</dbReference>
<evidence type="ECO:0000259" key="2">
    <source>
        <dbReference type="Pfam" id="PF04909"/>
    </source>
</evidence>
<dbReference type="GO" id="GO:0016787">
    <property type="term" value="F:hydrolase activity"/>
    <property type="evidence" value="ECO:0007669"/>
    <property type="project" value="InterPro"/>
</dbReference>
<evidence type="ECO:0000313" key="3">
    <source>
        <dbReference type="EMBL" id="MBB5891384.1"/>
    </source>
</evidence>
<dbReference type="EMBL" id="JACHIR010000001">
    <property type="protein sequence ID" value="MBB5891384.1"/>
    <property type="molecule type" value="Genomic_DNA"/>
</dbReference>
<dbReference type="Gene3D" id="3.20.20.140">
    <property type="entry name" value="Metal-dependent hydrolases"/>
    <property type="match status" value="1"/>
</dbReference>
<dbReference type="GO" id="GO:0005737">
    <property type="term" value="C:cytoplasm"/>
    <property type="evidence" value="ECO:0007669"/>
    <property type="project" value="TreeGrafter"/>
</dbReference>
<dbReference type="InterPro" id="IPR032466">
    <property type="entry name" value="Metal_Hydrolase"/>
</dbReference>
<organism evidence="3 4">
    <name type="scientific">Kutzneria kofuensis</name>
    <dbReference type="NCBI Taxonomy" id="103725"/>
    <lineage>
        <taxon>Bacteria</taxon>
        <taxon>Bacillati</taxon>
        <taxon>Actinomycetota</taxon>
        <taxon>Actinomycetes</taxon>
        <taxon>Pseudonocardiales</taxon>
        <taxon>Pseudonocardiaceae</taxon>
        <taxon>Kutzneria</taxon>
    </lineage>
</organism>
<reference evidence="3 4" key="1">
    <citation type="submission" date="2020-08" db="EMBL/GenBank/DDBJ databases">
        <title>Sequencing the genomes of 1000 actinobacteria strains.</title>
        <authorList>
            <person name="Klenk H.-P."/>
        </authorList>
    </citation>
    <scope>NUCLEOTIDE SEQUENCE [LARGE SCALE GENOMIC DNA]</scope>
    <source>
        <strain evidence="3 4">DSM 43851</strain>
    </source>
</reference>
<dbReference type="Proteomes" id="UP000585638">
    <property type="component" value="Unassembled WGS sequence"/>
</dbReference>
<dbReference type="EC" id="4.1.1.45" evidence="3"/>